<dbReference type="PANTHER" id="PTHR37984">
    <property type="entry name" value="PROTEIN CBG26694"/>
    <property type="match status" value="1"/>
</dbReference>
<dbReference type="InterPro" id="IPR001584">
    <property type="entry name" value="Integrase_cat-core"/>
</dbReference>
<evidence type="ECO:0000259" key="1">
    <source>
        <dbReference type="PROSITE" id="PS50994"/>
    </source>
</evidence>
<dbReference type="Proteomes" id="UP000069940">
    <property type="component" value="Unassembled WGS sequence"/>
</dbReference>
<dbReference type="EnsemblMetazoa" id="AALFPA23_000252.R37905">
    <property type="protein sequence ID" value="AALFPA23_000252.P37905"/>
    <property type="gene ID" value="AALFPA23_000252"/>
</dbReference>
<dbReference type="InterPro" id="IPR012337">
    <property type="entry name" value="RNaseH-like_sf"/>
</dbReference>
<dbReference type="PANTHER" id="PTHR37984:SF5">
    <property type="entry name" value="PROTEIN NYNRIN-LIKE"/>
    <property type="match status" value="1"/>
</dbReference>
<dbReference type="RefSeq" id="XP_062713742.1">
    <property type="nucleotide sequence ID" value="XM_062857758.1"/>
</dbReference>
<dbReference type="Gene3D" id="3.30.420.10">
    <property type="entry name" value="Ribonuclease H-like superfamily/Ribonuclease H"/>
    <property type="match status" value="1"/>
</dbReference>
<dbReference type="InterPro" id="IPR036397">
    <property type="entry name" value="RNaseH_sf"/>
</dbReference>
<evidence type="ECO:0000313" key="3">
    <source>
        <dbReference type="Proteomes" id="UP000069940"/>
    </source>
</evidence>
<dbReference type="PROSITE" id="PS50994">
    <property type="entry name" value="INTEGRASE"/>
    <property type="match status" value="1"/>
</dbReference>
<organism evidence="2 3">
    <name type="scientific">Aedes albopictus</name>
    <name type="common">Asian tiger mosquito</name>
    <name type="synonym">Stegomyia albopicta</name>
    <dbReference type="NCBI Taxonomy" id="7160"/>
    <lineage>
        <taxon>Eukaryota</taxon>
        <taxon>Metazoa</taxon>
        <taxon>Ecdysozoa</taxon>
        <taxon>Arthropoda</taxon>
        <taxon>Hexapoda</taxon>
        <taxon>Insecta</taxon>
        <taxon>Pterygota</taxon>
        <taxon>Neoptera</taxon>
        <taxon>Endopterygota</taxon>
        <taxon>Diptera</taxon>
        <taxon>Nematocera</taxon>
        <taxon>Culicoidea</taxon>
        <taxon>Culicidae</taxon>
        <taxon>Culicinae</taxon>
        <taxon>Aedini</taxon>
        <taxon>Aedes</taxon>
        <taxon>Stegomyia</taxon>
    </lineage>
</organism>
<proteinExistence type="predicted"/>
<sequence>MADTNETMGKDSYRLRRTGQWTRSTTTTATLELLQETFARYGNPHTLVSDNGTQFGSASFKLFCDENGIQHLTTAPYHPQSNGQAERFVDTLKRGLKKLAEGEKTVTFQHLQTFLSVYRSTPNRNAPDGKSPAHLFLGREMRTSLDLLKPSSPRPTLVNEKQNDQFNQRHGAVKRAFNPDDLVYAQHILADGIRTHSGWEIVNSDGHSLAIHVYRDLKCFVRTNNRSLPIVVQLVT</sequence>
<dbReference type="Pfam" id="PF00665">
    <property type="entry name" value="rve"/>
    <property type="match status" value="1"/>
</dbReference>
<evidence type="ECO:0000313" key="2">
    <source>
        <dbReference type="EnsemblMetazoa" id="AALFPA23_000252.P37905"/>
    </source>
</evidence>
<reference evidence="2" key="2">
    <citation type="submission" date="2025-05" db="UniProtKB">
        <authorList>
            <consortium name="EnsemblMetazoa"/>
        </authorList>
    </citation>
    <scope>IDENTIFICATION</scope>
    <source>
        <strain evidence="2">Foshan</strain>
    </source>
</reference>
<name>A0ABM1XJN8_AEDAL</name>
<keyword evidence="3" id="KW-1185">Reference proteome</keyword>
<protein>
    <recommendedName>
        <fullName evidence="1">Integrase catalytic domain-containing protein</fullName>
    </recommendedName>
</protein>
<dbReference type="InterPro" id="IPR050951">
    <property type="entry name" value="Retrovirus_Pol_polyprotein"/>
</dbReference>
<accession>A0ABM1XJN8</accession>
<dbReference type="GeneID" id="134290592"/>
<dbReference type="SUPFAM" id="SSF53098">
    <property type="entry name" value="Ribonuclease H-like"/>
    <property type="match status" value="1"/>
</dbReference>
<reference evidence="3" key="1">
    <citation type="journal article" date="2015" name="Proc. Natl. Acad. Sci. U.S.A.">
        <title>Genome sequence of the Asian Tiger mosquito, Aedes albopictus, reveals insights into its biology, genetics, and evolution.</title>
        <authorList>
            <person name="Chen X.G."/>
            <person name="Jiang X."/>
            <person name="Gu J."/>
            <person name="Xu M."/>
            <person name="Wu Y."/>
            <person name="Deng Y."/>
            <person name="Zhang C."/>
            <person name="Bonizzoni M."/>
            <person name="Dermauw W."/>
            <person name="Vontas J."/>
            <person name="Armbruster P."/>
            <person name="Huang X."/>
            <person name="Yang Y."/>
            <person name="Zhang H."/>
            <person name="He W."/>
            <person name="Peng H."/>
            <person name="Liu Y."/>
            <person name="Wu K."/>
            <person name="Chen J."/>
            <person name="Lirakis M."/>
            <person name="Topalis P."/>
            <person name="Van Leeuwen T."/>
            <person name="Hall A.B."/>
            <person name="Jiang X."/>
            <person name="Thorpe C."/>
            <person name="Mueller R.L."/>
            <person name="Sun C."/>
            <person name="Waterhouse R.M."/>
            <person name="Yan G."/>
            <person name="Tu Z.J."/>
            <person name="Fang X."/>
            <person name="James A.A."/>
        </authorList>
    </citation>
    <scope>NUCLEOTIDE SEQUENCE [LARGE SCALE GENOMIC DNA]</scope>
    <source>
        <strain evidence="3">Foshan</strain>
    </source>
</reference>
<feature type="domain" description="Integrase catalytic" evidence="1">
    <location>
        <begin position="22"/>
        <end position="140"/>
    </location>
</feature>